<dbReference type="InterPro" id="IPR053521">
    <property type="entry name" value="McjB-like"/>
</dbReference>
<dbReference type="STRING" id="441112.SAMN04488094_111106"/>
<dbReference type="InterPro" id="IPR032708">
    <property type="entry name" value="McjB_C"/>
</dbReference>
<dbReference type="NCBIfam" id="NF033537">
    <property type="entry name" value="lasso_biosyn_B2"/>
    <property type="match status" value="1"/>
</dbReference>
<organism evidence="2 3">
    <name type="scientific">Tropicimonas isoalkanivorans</name>
    <dbReference type="NCBI Taxonomy" id="441112"/>
    <lineage>
        <taxon>Bacteria</taxon>
        <taxon>Pseudomonadati</taxon>
        <taxon>Pseudomonadota</taxon>
        <taxon>Alphaproteobacteria</taxon>
        <taxon>Rhodobacterales</taxon>
        <taxon>Roseobacteraceae</taxon>
        <taxon>Tropicimonas</taxon>
    </lineage>
</organism>
<dbReference type="Pfam" id="PF13471">
    <property type="entry name" value="Transglut_core3"/>
    <property type="match status" value="1"/>
</dbReference>
<gene>
    <name evidence="2" type="ORF">SAMN04488094_111106</name>
</gene>
<keyword evidence="3" id="KW-1185">Reference proteome</keyword>
<dbReference type="AlphaFoldDB" id="A0A1I1N3P5"/>
<feature type="domain" description="Microcin J25-processing protein McjB C-terminal" evidence="1">
    <location>
        <begin position="37"/>
        <end position="140"/>
    </location>
</feature>
<proteinExistence type="predicted"/>
<protein>
    <submittedName>
        <fullName evidence="2">Transglutaminase-like superfamily protein</fullName>
    </submittedName>
</protein>
<evidence type="ECO:0000313" key="3">
    <source>
        <dbReference type="Proteomes" id="UP000198728"/>
    </source>
</evidence>
<reference evidence="2 3" key="1">
    <citation type="submission" date="2016-10" db="EMBL/GenBank/DDBJ databases">
        <authorList>
            <person name="de Groot N.N."/>
        </authorList>
    </citation>
    <scope>NUCLEOTIDE SEQUENCE [LARGE SCALE GENOMIC DNA]</scope>
    <source>
        <strain evidence="2 3">DSM 19548</strain>
    </source>
</reference>
<dbReference type="RefSeq" id="WP_177208390.1">
    <property type="nucleotide sequence ID" value="NZ_FOLG01000011.1"/>
</dbReference>
<name>A0A1I1N3P5_9RHOB</name>
<evidence type="ECO:0000313" key="2">
    <source>
        <dbReference type="EMBL" id="SFC92055.1"/>
    </source>
</evidence>
<dbReference type="EMBL" id="FOLG01000011">
    <property type="protein sequence ID" value="SFC92055.1"/>
    <property type="molecule type" value="Genomic_DNA"/>
</dbReference>
<accession>A0A1I1N3P5</accession>
<dbReference type="Proteomes" id="UP000198728">
    <property type="component" value="Unassembled WGS sequence"/>
</dbReference>
<evidence type="ECO:0000259" key="1">
    <source>
        <dbReference type="Pfam" id="PF13471"/>
    </source>
</evidence>
<sequence>MRGSDFLRFLLTLDGPHRRLAAEASVGLPRLQRRIKIDGLSKTLSAPTYPMSTPVLPEYDVLTGYGAVVNRVAGMRLVRATCLTRSVFLQRWLRSRNTETTLRIGIRTSEGPFAAHAWLEADGRPINDTAENVARYEPIADVALADGALFRAADVG</sequence>